<gene>
    <name evidence="2" type="ORF">CK620_10700</name>
</gene>
<evidence type="ECO:0000313" key="2">
    <source>
        <dbReference type="EMBL" id="PAT34108.1"/>
    </source>
</evidence>
<dbReference type="Proteomes" id="UP000217999">
    <property type="component" value="Unassembled WGS sequence"/>
</dbReference>
<proteinExistence type="predicted"/>
<dbReference type="RefSeq" id="WP_095550280.1">
    <property type="nucleotide sequence ID" value="NZ_NSJF01000005.1"/>
</dbReference>
<protein>
    <submittedName>
        <fullName evidence="2">N-acetylglutamate synthase</fullName>
    </submittedName>
</protein>
<dbReference type="EMBL" id="NSJF01000005">
    <property type="protein sequence ID" value="PAT34108.1"/>
    <property type="molecule type" value="Genomic_DNA"/>
</dbReference>
<evidence type="ECO:0000256" key="1">
    <source>
        <dbReference type="SAM" id="MobiDB-lite"/>
    </source>
</evidence>
<reference evidence="2 3" key="1">
    <citation type="submission" date="2017-08" db="EMBL/GenBank/DDBJ databases">
        <title>WGS of Clinical strains of the CDC Group NO-1 linked to zoonotic infections in humans.</title>
        <authorList>
            <person name="Bernier A.-M."/>
            <person name="Bernard K."/>
        </authorList>
    </citation>
    <scope>NUCLEOTIDE SEQUENCE [LARGE SCALE GENOMIC DNA]</scope>
    <source>
        <strain evidence="2 3">NML03-0146</strain>
    </source>
</reference>
<dbReference type="AlphaFoldDB" id="A0A2A2A8N8"/>
<comment type="caution">
    <text evidence="2">The sequence shown here is derived from an EMBL/GenBank/DDBJ whole genome shotgun (WGS) entry which is preliminary data.</text>
</comment>
<organism evidence="2 3">
    <name type="scientific">Vandammella animalimorsus</name>
    <dbReference type="NCBI Taxonomy" id="2029117"/>
    <lineage>
        <taxon>Bacteria</taxon>
        <taxon>Pseudomonadati</taxon>
        <taxon>Pseudomonadota</taxon>
        <taxon>Betaproteobacteria</taxon>
        <taxon>Burkholderiales</taxon>
        <taxon>Comamonadaceae</taxon>
        <taxon>Vandammella</taxon>
    </lineage>
</organism>
<feature type="region of interest" description="Disordered" evidence="1">
    <location>
        <begin position="1"/>
        <end position="24"/>
    </location>
</feature>
<dbReference type="InterPro" id="IPR058595">
    <property type="entry name" value="Avidin-like"/>
</dbReference>
<name>A0A2A2A8N8_9BURK</name>
<evidence type="ECO:0000313" key="3">
    <source>
        <dbReference type="Proteomes" id="UP000217999"/>
    </source>
</evidence>
<dbReference type="Pfam" id="PF26421">
    <property type="entry name" value="Avidin_like"/>
    <property type="match status" value="1"/>
</dbReference>
<accession>A0A2A2A8N8</accession>
<sequence>MPPYSLDGKTFRSVSNTPNGEVDGQARFHYRQQGDIVTAHYEGGQVRCGQLMARMLPDGRLDMRYHHLNSAGQFMLGQCLSTPERLPDGRLRFHEQWQWLSGDGSSGQSMIEEVSQ</sequence>